<evidence type="ECO:0000313" key="4">
    <source>
        <dbReference type="WBParaSite" id="GPUH_0000173501-mRNA-1"/>
    </source>
</evidence>
<protein>
    <submittedName>
        <fullName evidence="4">Metallophos domain-containing protein</fullName>
    </submittedName>
</protein>
<name>A0A183CZ40_9BILA</name>
<dbReference type="PANTHER" id="PTHR31302">
    <property type="entry name" value="TRANSMEMBRANE PROTEIN WITH METALLOPHOSPHOESTERASE DOMAIN-RELATED"/>
    <property type="match status" value="1"/>
</dbReference>
<keyword evidence="3" id="KW-1185">Reference proteome</keyword>
<keyword evidence="1" id="KW-0812">Transmembrane</keyword>
<feature type="transmembrane region" description="Helical" evidence="1">
    <location>
        <begin position="112"/>
        <end position="145"/>
    </location>
</feature>
<dbReference type="OrthoDB" id="783096at2759"/>
<feature type="transmembrane region" description="Helical" evidence="1">
    <location>
        <begin position="5"/>
        <end position="25"/>
    </location>
</feature>
<feature type="transmembrane region" description="Helical" evidence="1">
    <location>
        <begin position="166"/>
        <end position="183"/>
    </location>
</feature>
<dbReference type="AlphaFoldDB" id="A0A183CZ40"/>
<sequence>MRRAVAGLIIAFVIMHVLFFVLKYYVTGVPYALAARVHILAMQQFIMICGTAFIWCQLSPAIDFFLTGSLQPERTRAICAQDVARALLILMLVFTHLCSLFYYIWVGAEPNVLAVISLTSVAIYIHVIFFLLLFLLIQAICHIALRIDDSRFDFVRPLIMNELLHRIFAVALAIAFVVAGLWVTSLPPVIYRVTVPIKNLPQAQEGFRIALLSDLHIGPTVGRAKVERTVAITNALKPDLIAIAGDLADGFVQHLYGAALPLRNLSSKHGTYFATGIVRGHAMDYKKALRGCRRNDTIIILMHQPNAARMLLNDVETAEDVDLILSGQ</sequence>
<organism evidence="4">
    <name type="scientific">Gongylonema pulchrum</name>
    <dbReference type="NCBI Taxonomy" id="637853"/>
    <lineage>
        <taxon>Eukaryota</taxon>
        <taxon>Metazoa</taxon>
        <taxon>Ecdysozoa</taxon>
        <taxon>Nematoda</taxon>
        <taxon>Chromadorea</taxon>
        <taxon>Rhabditida</taxon>
        <taxon>Spirurina</taxon>
        <taxon>Spiruromorpha</taxon>
        <taxon>Spiruroidea</taxon>
        <taxon>Gongylonematidae</taxon>
        <taxon>Gongylonema</taxon>
    </lineage>
</organism>
<keyword evidence="1" id="KW-0472">Membrane</keyword>
<dbReference type="PANTHER" id="PTHR31302:SF0">
    <property type="entry name" value="TRANSMEMBRANE PROTEIN WITH METALLOPHOSPHOESTERASE DOMAIN"/>
    <property type="match status" value="1"/>
</dbReference>
<keyword evidence="1" id="KW-1133">Transmembrane helix</keyword>
<dbReference type="WBParaSite" id="GPUH_0000173501-mRNA-1">
    <property type="protein sequence ID" value="GPUH_0000173501-mRNA-1"/>
    <property type="gene ID" value="GPUH_0000173501"/>
</dbReference>
<dbReference type="InterPro" id="IPR029052">
    <property type="entry name" value="Metallo-depent_PP-like"/>
</dbReference>
<reference evidence="4" key="1">
    <citation type="submission" date="2016-06" db="UniProtKB">
        <authorList>
            <consortium name="WormBaseParasite"/>
        </authorList>
    </citation>
    <scope>IDENTIFICATION</scope>
</reference>
<evidence type="ECO:0000313" key="3">
    <source>
        <dbReference type="Proteomes" id="UP000271098"/>
    </source>
</evidence>
<feature type="transmembrane region" description="Helical" evidence="1">
    <location>
        <begin position="87"/>
        <end position="106"/>
    </location>
</feature>
<reference evidence="2 3" key="2">
    <citation type="submission" date="2018-11" db="EMBL/GenBank/DDBJ databases">
        <authorList>
            <consortium name="Pathogen Informatics"/>
        </authorList>
    </citation>
    <scope>NUCLEOTIDE SEQUENCE [LARGE SCALE GENOMIC DNA]</scope>
</reference>
<gene>
    <name evidence="2" type="ORF">GPUH_LOCUS1731</name>
</gene>
<evidence type="ECO:0000313" key="2">
    <source>
        <dbReference type="EMBL" id="VDK30809.1"/>
    </source>
</evidence>
<dbReference type="Gene3D" id="3.60.21.10">
    <property type="match status" value="1"/>
</dbReference>
<dbReference type="EMBL" id="UYRT01002229">
    <property type="protein sequence ID" value="VDK30809.1"/>
    <property type="molecule type" value="Genomic_DNA"/>
</dbReference>
<dbReference type="Proteomes" id="UP000271098">
    <property type="component" value="Unassembled WGS sequence"/>
</dbReference>
<dbReference type="SUPFAM" id="SSF56300">
    <property type="entry name" value="Metallo-dependent phosphatases"/>
    <property type="match status" value="1"/>
</dbReference>
<evidence type="ECO:0000256" key="1">
    <source>
        <dbReference type="SAM" id="Phobius"/>
    </source>
</evidence>
<accession>A0A183CZ40</accession>
<dbReference type="InterPro" id="IPR051158">
    <property type="entry name" value="Metallophosphoesterase_sf"/>
</dbReference>
<proteinExistence type="predicted"/>
<feature type="transmembrane region" description="Helical" evidence="1">
    <location>
        <begin position="45"/>
        <end position="66"/>
    </location>
</feature>